<sequence>MCAMEAPCMLSNMSIEVTSHKEKIPVIHRRDKAQAIPGSLDLTLKCCNQTKYVPSLPFSSLLTICQGDL</sequence>
<evidence type="ECO:0000313" key="2">
    <source>
        <dbReference type="Proteomes" id="UP001162480"/>
    </source>
</evidence>
<evidence type="ECO:0000313" key="1">
    <source>
        <dbReference type="EMBL" id="CAI9734954.1"/>
    </source>
</evidence>
<keyword evidence="2" id="KW-1185">Reference proteome</keyword>
<proteinExistence type="predicted"/>
<dbReference type="Proteomes" id="UP001162480">
    <property type="component" value="Chromosome 17"/>
</dbReference>
<dbReference type="AlphaFoldDB" id="A0AA36BJ39"/>
<accession>A0AA36BJ39</accession>
<name>A0AA36BJ39_OCTVU</name>
<dbReference type="EMBL" id="OX597830">
    <property type="protein sequence ID" value="CAI9734954.1"/>
    <property type="molecule type" value="Genomic_DNA"/>
</dbReference>
<reference evidence="1" key="1">
    <citation type="submission" date="2023-08" db="EMBL/GenBank/DDBJ databases">
        <authorList>
            <person name="Alioto T."/>
            <person name="Alioto T."/>
            <person name="Gomez Garrido J."/>
        </authorList>
    </citation>
    <scope>NUCLEOTIDE SEQUENCE</scope>
</reference>
<gene>
    <name evidence="1" type="ORF">OCTVUL_1B015662</name>
</gene>
<organism evidence="1 2">
    <name type="scientific">Octopus vulgaris</name>
    <name type="common">Common octopus</name>
    <dbReference type="NCBI Taxonomy" id="6645"/>
    <lineage>
        <taxon>Eukaryota</taxon>
        <taxon>Metazoa</taxon>
        <taxon>Spiralia</taxon>
        <taxon>Lophotrochozoa</taxon>
        <taxon>Mollusca</taxon>
        <taxon>Cephalopoda</taxon>
        <taxon>Coleoidea</taxon>
        <taxon>Octopodiformes</taxon>
        <taxon>Octopoda</taxon>
        <taxon>Incirrata</taxon>
        <taxon>Octopodidae</taxon>
        <taxon>Octopus</taxon>
    </lineage>
</organism>
<protein>
    <submittedName>
        <fullName evidence="1">Uncharacterized protein</fullName>
    </submittedName>
</protein>